<dbReference type="OMA" id="MDGDVPM"/>
<reference evidence="4" key="1">
    <citation type="journal article" date="2015" name="BMC Genomics">
        <title>Genomic and transcriptomic analysis of the endophytic fungus Pestalotiopsis fici reveals its lifestyle and high potential for synthesis of natural products.</title>
        <authorList>
            <person name="Wang X."/>
            <person name="Zhang X."/>
            <person name="Liu L."/>
            <person name="Xiang M."/>
            <person name="Wang W."/>
            <person name="Sun X."/>
            <person name="Che Y."/>
            <person name="Guo L."/>
            <person name="Liu G."/>
            <person name="Guo L."/>
            <person name="Wang C."/>
            <person name="Yin W.B."/>
            <person name="Stadler M."/>
            <person name="Zhang X."/>
            <person name="Liu X."/>
        </authorList>
    </citation>
    <scope>NUCLEOTIDE SEQUENCE [LARGE SCALE GENOMIC DNA]</scope>
    <source>
        <strain evidence="4">W106-1 / CGMCC3.15140</strain>
    </source>
</reference>
<name>W3XJ08_PESFW</name>
<accession>W3XJ08</accession>
<evidence type="ECO:0000259" key="2">
    <source>
        <dbReference type="Pfam" id="PF08729"/>
    </source>
</evidence>
<feature type="compositionally biased region" description="Low complexity" evidence="1">
    <location>
        <begin position="12"/>
        <end position="25"/>
    </location>
</feature>
<feature type="compositionally biased region" description="Basic and acidic residues" evidence="1">
    <location>
        <begin position="117"/>
        <end position="132"/>
    </location>
</feature>
<dbReference type="InterPro" id="IPR014840">
    <property type="entry name" value="HRD"/>
</dbReference>
<feature type="compositionally biased region" description="Low complexity" evidence="1">
    <location>
        <begin position="72"/>
        <end position="93"/>
    </location>
</feature>
<feature type="compositionally biased region" description="Polar residues" evidence="1">
    <location>
        <begin position="167"/>
        <end position="180"/>
    </location>
</feature>
<dbReference type="STRING" id="1229662.W3XJ08"/>
<proteinExistence type="predicted"/>
<feature type="region of interest" description="Disordered" evidence="1">
    <location>
        <begin position="438"/>
        <end position="489"/>
    </location>
</feature>
<sequence length="615" mass="65772">MAASRDLSMRYSSSPDLSDPPSGLSETTSPVQRANARANELMLDQSAYRFDVTGQPVLTKDGVPRRKPGPKPGTKLGKRNANNNNNNADGGDAAKVRKPRKPRDPNAPPTSRKRKLDKADPDSSDLHVEDRSASIGAGPPRQTKLTDMSSNLGRLEPMAQPLKREGSSGQPRVSNMSSILNADPEPQPQPNTTPRSGGTNYDLTRPSYDPVRGTMVSHHSYSNPLASPRAPTSAINRASASPSIASLVDPPVHNIISPVPTHTTFAHSSAQQSQHRQDSNSVPASPQPFKTPKDFPPPPPAAPKSTIAESKKETAPTITRAQIEIRPSSITSIAAASKRTPPKNHSHASGSPKFGAQKNGLEMPGDERSILDFGKSGSAVTTPSIVLHIPLTGENNKYVNFMRMAEDQYGWDALHPRQAEAKARKARIAAASAALAQQEAGREGDEMSVDESDNDDSNIEMGGMSGADKPDGKIKKKKRHFKEDEYDKEDDFVDDSEMLWEEQAAASRDGFFVYSGPLVPEVEKPEPGRGEGRPARGRGSRGGRGGAGRGTGTGRGRGGGPGSRGGVVRKPRMTKADKAQMDREKAEREAAFLKSTNGGGNYNVLHPASPQFAGL</sequence>
<dbReference type="RefSeq" id="XP_007830224.1">
    <property type="nucleotide sequence ID" value="XM_007832033.1"/>
</dbReference>
<dbReference type="eggNOG" id="ENOG502RG9A">
    <property type="taxonomic scope" value="Eukaryota"/>
</dbReference>
<feature type="compositionally biased region" description="Acidic residues" evidence="1">
    <location>
        <begin position="446"/>
        <end position="458"/>
    </location>
</feature>
<dbReference type="GeneID" id="19268465"/>
<dbReference type="InParanoid" id="W3XJ08"/>
<feature type="region of interest" description="Disordered" evidence="1">
    <location>
        <begin position="518"/>
        <end position="615"/>
    </location>
</feature>
<evidence type="ECO:0000313" key="3">
    <source>
        <dbReference type="EMBL" id="ETS85427.1"/>
    </source>
</evidence>
<dbReference type="Pfam" id="PF08729">
    <property type="entry name" value="HUN"/>
    <property type="match status" value="1"/>
</dbReference>
<protein>
    <recommendedName>
        <fullName evidence="2">Hpc2-related domain-containing protein</fullName>
    </recommendedName>
</protein>
<evidence type="ECO:0000313" key="4">
    <source>
        <dbReference type="Proteomes" id="UP000030651"/>
    </source>
</evidence>
<gene>
    <name evidence="3" type="ORF">PFICI_03452</name>
</gene>
<feature type="compositionally biased region" description="Basic and acidic residues" evidence="1">
    <location>
        <begin position="521"/>
        <end position="534"/>
    </location>
</feature>
<dbReference type="OrthoDB" id="5576775at2759"/>
<dbReference type="Proteomes" id="UP000030651">
    <property type="component" value="Unassembled WGS sequence"/>
</dbReference>
<dbReference type="HOGENOM" id="CLU_012566_0_0_1"/>
<dbReference type="AlphaFoldDB" id="W3XJ08"/>
<feature type="domain" description="Hpc2-related" evidence="2">
    <location>
        <begin position="476"/>
        <end position="518"/>
    </location>
</feature>
<feature type="compositionally biased region" description="Polar residues" evidence="1">
    <location>
        <begin position="143"/>
        <end position="152"/>
    </location>
</feature>
<feature type="compositionally biased region" description="Basic and acidic residues" evidence="1">
    <location>
        <begin position="574"/>
        <end position="591"/>
    </location>
</feature>
<dbReference type="EMBL" id="KI912110">
    <property type="protein sequence ID" value="ETS85427.1"/>
    <property type="molecule type" value="Genomic_DNA"/>
</dbReference>
<feature type="compositionally biased region" description="Gly residues" evidence="1">
    <location>
        <begin position="542"/>
        <end position="565"/>
    </location>
</feature>
<evidence type="ECO:0000256" key="1">
    <source>
        <dbReference type="SAM" id="MobiDB-lite"/>
    </source>
</evidence>
<feature type="region of interest" description="Disordered" evidence="1">
    <location>
        <begin position="1"/>
        <end position="360"/>
    </location>
</feature>
<keyword evidence="4" id="KW-1185">Reference proteome</keyword>
<feature type="compositionally biased region" description="Polar residues" evidence="1">
    <location>
        <begin position="233"/>
        <end position="244"/>
    </location>
</feature>
<dbReference type="KEGG" id="pfy:PFICI_03452"/>
<organism evidence="3 4">
    <name type="scientific">Pestalotiopsis fici (strain W106-1 / CGMCC3.15140)</name>
    <dbReference type="NCBI Taxonomy" id="1229662"/>
    <lineage>
        <taxon>Eukaryota</taxon>
        <taxon>Fungi</taxon>
        <taxon>Dikarya</taxon>
        <taxon>Ascomycota</taxon>
        <taxon>Pezizomycotina</taxon>
        <taxon>Sordariomycetes</taxon>
        <taxon>Xylariomycetidae</taxon>
        <taxon>Amphisphaeriales</taxon>
        <taxon>Sporocadaceae</taxon>
        <taxon>Pestalotiopsis</taxon>
    </lineage>
</organism>
<feature type="compositionally biased region" description="Polar residues" evidence="1">
    <location>
        <begin position="192"/>
        <end position="202"/>
    </location>
</feature>